<protein>
    <submittedName>
        <fullName evidence="2">Uncharacterized protein</fullName>
    </submittedName>
</protein>
<comment type="caution">
    <text evidence="2">The sequence shown here is derived from an EMBL/GenBank/DDBJ whole genome shotgun (WGS) entry which is preliminary data.</text>
</comment>
<dbReference type="AlphaFoldDB" id="A0A2P6V2E6"/>
<keyword evidence="3" id="KW-1185">Reference proteome</keyword>
<evidence type="ECO:0000313" key="3">
    <source>
        <dbReference type="Proteomes" id="UP000239649"/>
    </source>
</evidence>
<gene>
    <name evidence="2" type="ORF">C2E20_8148</name>
</gene>
<organism evidence="2 3">
    <name type="scientific">Micractinium conductrix</name>
    <dbReference type="NCBI Taxonomy" id="554055"/>
    <lineage>
        <taxon>Eukaryota</taxon>
        <taxon>Viridiplantae</taxon>
        <taxon>Chlorophyta</taxon>
        <taxon>core chlorophytes</taxon>
        <taxon>Trebouxiophyceae</taxon>
        <taxon>Chlorellales</taxon>
        <taxon>Chlorellaceae</taxon>
        <taxon>Chlorella clade</taxon>
        <taxon>Micractinium</taxon>
    </lineage>
</organism>
<evidence type="ECO:0000313" key="2">
    <source>
        <dbReference type="EMBL" id="PSC68251.1"/>
    </source>
</evidence>
<accession>A0A2P6V2E6</accession>
<name>A0A2P6V2E6_9CHLO</name>
<dbReference type="OrthoDB" id="544270at2759"/>
<sequence length="809" mass="89120">MAAPEAAAGLAVDYEDLPHSFVLGSDKVLTAQSTEDLVQRGKAQQLSCGSGASAQTFQAFDVCRAAVLLHKGWSPQLVPVLDKSKRGEAAGSDAAAAAARGSPAMAAPSGSGASGEAAGGSGALPPRNQLIPCANQFKHWPSGSSEPELKGFEWAWLPICGHAHLLGGRCNVPYIIGKLRGDSSKLVVRFPPGRRCFHLKGSKTGKQGGLMRSVVLFAAQMTLLRYSNKSLAGEAAARELVSGAALLSSNGMVCTTNRNTHAARSRALHAALLTRRAAFCKKVEYMSQRYDPKALIYVNEKDEPYRLRLKPEKLLTAAYEFQKVQNEMESLPRLQVDLPHLHNDPMAGCPVCARTFRAETNSGEEAEEEEAAAAVAAGSAPTCATQLHCSRTTAGAHAKLDYHGIVGLVCMHIIPLLGLFLAMPTYEQHYYYDVLFESLLTRRPDVAFLYLDLACRYIGRFNRLLAKLPESSRNKFAGARVGEQTEQLWSLTKKFCKLARYMSRMRWIDGFNFLLRKITQERVATFAALLQQRYKRSTQHLEQYTKALADLVAAAARQGINNLPAMAEEEAAPVAQRLLLGPKATDQKKRLRLEAEKNKAAIDAGLGVTERDWEPGSATYEEGLRELRVSKLTHYERQIEETVFERRLVLQRMEQTGGDKNGAQDRKKAEQLRKRIEENLAVHASWAVYPELADGAASNVDVVDSVCHGEFPWASGHSLTAAEHYLPRYRTAKAHVDRYTEELGYLQKEAIRAVSWVEEQTEAVQQRLQQLGEGGERSTQGQIPLLRRRADMLDCMAADLSAMAFRNTV</sequence>
<evidence type="ECO:0000256" key="1">
    <source>
        <dbReference type="SAM" id="MobiDB-lite"/>
    </source>
</evidence>
<feature type="compositionally biased region" description="Low complexity" evidence="1">
    <location>
        <begin position="101"/>
        <end position="116"/>
    </location>
</feature>
<dbReference type="Proteomes" id="UP000239649">
    <property type="component" value="Unassembled WGS sequence"/>
</dbReference>
<feature type="region of interest" description="Disordered" evidence="1">
    <location>
        <begin position="101"/>
        <end position="121"/>
    </location>
</feature>
<dbReference type="EMBL" id="LHPF02000039">
    <property type="protein sequence ID" value="PSC68251.1"/>
    <property type="molecule type" value="Genomic_DNA"/>
</dbReference>
<proteinExistence type="predicted"/>
<reference evidence="2 3" key="1">
    <citation type="journal article" date="2018" name="Plant J.">
        <title>Genome sequences of Chlorella sorokiniana UTEX 1602 and Micractinium conductrix SAG 241.80: implications to maltose excretion by a green alga.</title>
        <authorList>
            <person name="Arriola M.B."/>
            <person name="Velmurugan N."/>
            <person name="Zhang Y."/>
            <person name="Plunkett M.H."/>
            <person name="Hondzo H."/>
            <person name="Barney B.M."/>
        </authorList>
    </citation>
    <scope>NUCLEOTIDE SEQUENCE [LARGE SCALE GENOMIC DNA]</scope>
    <source>
        <strain evidence="2 3">SAG 241.80</strain>
    </source>
</reference>